<organism evidence="9 10">
    <name type="scientific">Cordyceps fumosorosea (strain ARSEF 2679)</name>
    <name type="common">Isaria fumosorosea</name>
    <dbReference type="NCBI Taxonomy" id="1081104"/>
    <lineage>
        <taxon>Eukaryota</taxon>
        <taxon>Fungi</taxon>
        <taxon>Dikarya</taxon>
        <taxon>Ascomycota</taxon>
        <taxon>Pezizomycotina</taxon>
        <taxon>Sordariomycetes</taxon>
        <taxon>Hypocreomycetidae</taxon>
        <taxon>Hypocreales</taxon>
        <taxon>Cordycipitaceae</taxon>
        <taxon>Cordyceps</taxon>
    </lineage>
</organism>
<evidence type="ECO:0000256" key="6">
    <source>
        <dbReference type="ARBA" id="ARBA00038357"/>
    </source>
</evidence>
<protein>
    <submittedName>
        <fullName evidence="9">Membrane-associated progesterone receptor component 1</fullName>
    </submittedName>
</protein>
<dbReference type="OrthoDB" id="547796at2759"/>
<evidence type="ECO:0000313" key="10">
    <source>
        <dbReference type="Proteomes" id="UP000076744"/>
    </source>
</evidence>
<dbReference type="STRING" id="1081104.A0A167MRH6"/>
<dbReference type="GeneID" id="30024569"/>
<evidence type="ECO:0000256" key="3">
    <source>
        <dbReference type="ARBA" id="ARBA00022723"/>
    </source>
</evidence>
<dbReference type="EMBL" id="AZHB01000028">
    <property type="protein sequence ID" value="OAA54676.1"/>
    <property type="molecule type" value="Genomic_DNA"/>
</dbReference>
<dbReference type="SUPFAM" id="SSF55856">
    <property type="entry name" value="Cytochrome b5-like heme/steroid binding domain"/>
    <property type="match status" value="1"/>
</dbReference>
<dbReference type="PANTHER" id="PTHR10281">
    <property type="entry name" value="MEMBRANE-ASSOCIATED PROGESTERONE RECEPTOR COMPONENT-RELATED"/>
    <property type="match status" value="1"/>
</dbReference>
<dbReference type="GO" id="GO:0046872">
    <property type="term" value="F:metal ion binding"/>
    <property type="evidence" value="ECO:0007669"/>
    <property type="project" value="UniProtKB-KW"/>
</dbReference>
<keyword evidence="10" id="KW-1185">Reference proteome</keyword>
<dbReference type="InterPro" id="IPR036400">
    <property type="entry name" value="Cyt_B5-like_heme/steroid_sf"/>
</dbReference>
<dbReference type="PANTHER" id="PTHR10281:SF72">
    <property type="entry name" value="NEUDESIN"/>
    <property type="match status" value="1"/>
</dbReference>
<keyword evidence="9" id="KW-0675">Receptor</keyword>
<keyword evidence="3" id="KW-0479">Metal-binding</keyword>
<dbReference type="GO" id="GO:0016020">
    <property type="term" value="C:membrane"/>
    <property type="evidence" value="ECO:0007669"/>
    <property type="project" value="TreeGrafter"/>
</dbReference>
<dbReference type="RefSeq" id="XP_018700962.1">
    <property type="nucleotide sequence ID" value="XM_018851880.1"/>
</dbReference>
<dbReference type="AlphaFoldDB" id="A0A167MRH6"/>
<name>A0A167MRH6_CORFA</name>
<evidence type="ECO:0000256" key="2">
    <source>
        <dbReference type="ARBA" id="ARBA00022617"/>
    </source>
</evidence>
<comment type="caution">
    <text evidence="9">The sequence shown here is derived from an EMBL/GenBank/DDBJ whole genome shotgun (WGS) entry which is preliminary data.</text>
</comment>
<keyword evidence="7" id="KW-0472">Membrane</keyword>
<feature type="domain" description="Cytochrome b5 heme-binding" evidence="8">
    <location>
        <begin position="61"/>
        <end position="163"/>
    </location>
</feature>
<dbReference type="FunFam" id="3.10.120.10:FF:000003">
    <property type="entry name" value="membrane-associated progesterone receptor component 1"/>
    <property type="match status" value="1"/>
</dbReference>
<feature type="transmembrane region" description="Helical" evidence="7">
    <location>
        <begin position="20"/>
        <end position="41"/>
    </location>
</feature>
<sequence>MDYVEQRMTDEAAKGPASDSLFTPLNLILVSAVVYVVYILFRAPTKHDMPKPPPPVVFRTYTPRTLLPLNGENGNPVFMAVRGKVFDVSNGRNFYGPGGPYANFAGRDASRGLASHSFDEDMLTKDLDGPLDPLKDLDSEQIEALEGWEARFNEKYEVVGRLVSVADFNAQKLQDADGSLSNLISLLESDSPTIKPREDESRLYRSVSIVTELGVIAHVTTGPCIPSSASLQKISGQIRTAVTTAIASLPQSLHRHGVTPRSRRVWAGTARVRTTLGPKRSEFGQQAPIEADFLRQWRGGTLVDGSADDGRNGAEIGDGSVALIITNAAFRLLAAAATEKGDASRTEAWSSCTRLLRNLSPSWHRWASL</sequence>
<comment type="similarity">
    <text evidence="6">Belongs to the cytochrome b5 family. MAPR subfamily.</text>
</comment>
<gene>
    <name evidence="9" type="ORF">ISF_08277</name>
</gene>
<dbReference type="Pfam" id="PF00173">
    <property type="entry name" value="Cyt-b5"/>
    <property type="match status" value="1"/>
</dbReference>
<evidence type="ECO:0000256" key="5">
    <source>
        <dbReference type="ARBA" id="ARBA00023004"/>
    </source>
</evidence>
<comment type="subcellular location">
    <subcellularLocation>
        <location evidence="1">Endoplasmic reticulum</location>
    </subcellularLocation>
</comment>
<dbReference type="SMART" id="SM01117">
    <property type="entry name" value="Cyt-b5"/>
    <property type="match status" value="1"/>
</dbReference>
<keyword evidence="5" id="KW-0408">Iron</keyword>
<dbReference type="InterPro" id="IPR050577">
    <property type="entry name" value="MAPR/NEUFC/NENF-like"/>
</dbReference>
<keyword evidence="7" id="KW-1133">Transmembrane helix</keyword>
<evidence type="ECO:0000256" key="1">
    <source>
        <dbReference type="ARBA" id="ARBA00004240"/>
    </source>
</evidence>
<proteinExistence type="inferred from homology"/>
<keyword evidence="4" id="KW-0256">Endoplasmic reticulum</keyword>
<evidence type="ECO:0000256" key="4">
    <source>
        <dbReference type="ARBA" id="ARBA00022824"/>
    </source>
</evidence>
<dbReference type="Gene3D" id="3.10.120.10">
    <property type="entry name" value="Cytochrome b5-like heme/steroid binding domain"/>
    <property type="match status" value="1"/>
</dbReference>
<dbReference type="InterPro" id="IPR001199">
    <property type="entry name" value="Cyt_B5-like_heme/steroid-bd"/>
</dbReference>
<keyword evidence="2" id="KW-0349">Heme</keyword>
<dbReference type="GO" id="GO:0020037">
    <property type="term" value="F:heme binding"/>
    <property type="evidence" value="ECO:0007669"/>
    <property type="project" value="UniProtKB-ARBA"/>
</dbReference>
<evidence type="ECO:0000313" key="9">
    <source>
        <dbReference type="EMBL" id="OAA54676.1"/>
    </source>
</evidence>
<evidence type="ECO:0000259" key="8">
    <source>
        <dbReference type="SMART" id="SM01117"/>
    </source>
</evidence>
<keyword evidence="7" id="KW-0812">Transmembrane</keyword>
<dbReference type="GO" id="GO:0005783">
    <property type="term" value="C:endoplasmic reticulum"/>
    <property type="evidence" value="ECO:0007669"/>
    <property type="project" value="UniProtKB-SubCell"/>
</dbReference>
<dbReference type="Proteomes" id="UP000076744">
    <property type="component" value="Unassembled WGS sequence"/>
</dbReference>
<reference evidence="9 10" key="1">
    <citation type="journal article" date="2016" name="Genome Biol. Evol.">
        <title>Divergent and convergent evolution of fungal pathogenicity.</title>
        <authorList>
            <person name="Shang Y."/>
            <person name="Xiao G."/>
            <person name="Zheng P."/>
            <person name="Cen K."/>
            <person name="Zhan S."/>
            <person name="Wang C."/>
        </authorList>
    </citation>
    <scope>NUCLEOTIDE SEQUENCE [LARGE SCALE GENOMIC DNA]</scope>
    <source>
        <strain evidence="9 10">ARSEF 2679</strain>
    </source>
</reference>
<evidence type="ECO:0000256" key="7">
    <source>
        <dbReference type="SAM" id="Phobius"/>
    </source>
</evidence>
<accession>A0A167MRH6</accession>